<dbReference type="AlphaFoldDB" id="A0A4U3L0V9"/>
<gene>
    <name evidence="9" type="ORF">FC093_13730</name>
</gene>
<feature type="transmembrane region" description="Helical" evidence="8">
    <location>
        <begin position="96"/>
        <end position="129"/>
    </location>
</feature>
<name>A0A4U3L0V9_9BACT</name>
<feature type="transmembrane region" description="Helical" evidence="8">
    <location>
        <begin position="57"/>
        <end position="76"/>
    </location>
</feature>
<comment type="similarity">
    <text evidence="7">Belongs to the GntP permease family.</text>
</comment>
<feature type="transmembrane region" description="Helical" evidence="8">
    <location>
        <begin position="262"/>
        <end position="282"/>
    </location>
</feature>
<evidence type="ECO:0000256" key="5">
    <source>
        <dbReference type="ARBA" id="ARBA00022989"/>
    </source>
</evidence>
<accession>A0A4U3L0V9</accession>
<feature type="transmembrane region" description="Helical" evidence="8">
    <location>
        <begin position="412"/>
        <end position="436"/>
    </location>
</feature>
<dbReference type="Pfam" id="PF02447">
    <property type="entry name" value="GntP_permease"/>
    <property type="match status" value="1"/>
</dbReference>
<dbReference type="GO" id="GO:0015128">
    <property type="term" value="F:gluconate transmembrane transporter activity"/>
    <property type="evidence" value="ECO:0007669"/>
    <property type="project" value="InterPro"/>
</dbReference>
<proteinExistence type="inferred from homology"/>
<dbReference type="Proteomes" id="UP000305848">
    <property type="component" value="Unassembled WGS sequence"/>
</dbReference>
<organism evidence="9 10">
    <name type="scientific">Ilyomonas limi</name>
    <dbReference type="NCBI Taxonomy" id="2575867"/>
    <lineage>
        <taxon>Bacteria</taxon>
        <taxon>Pseudomonadati</taxon>
        <taxon>Bacteroidota</taxon>
        <taxon>Chitinophagia</taxon>
        <taxon>Chitinophagales</taxon>
        <taxon>Chitinophagaceae</taxon>
        <taxon>Ilyomonas</taxon>
    </lineage>
</organism>
<dbReference type="OrthoDB" id="9787129at2"/>
<keyword evidence="2" id="KW-0813">Transport</keyword>
<dbReference type="PANTHER" id="PTHR30354">
    <property type="entry name" value="GNT FAMILY GLUCONATE TRANSPORTER"/>
    <property type="match status" value="1"/>
</dbReference>
<evidence type="ECO:0000313" key="9">
    <source>
        <dbReference type="EMBL" id="TKK67804.1"/>
    </source>
</evidence>
<reference evidence="9 10" key="1">
    <citation type="submission" date="2019-05" db="EMBL/GenBank/DDBJ databases">
        <title>Panacibacter sp. strain 17mud1-8 Genome sequencing and assembly.</title>
        <authorList>
            <person name="Chhetri G."/>
        </authorList>
    </citation>
    <scope>NUCLEOTIDE SEQUENCE [LARGE SCALE GENOMIC DNA]</scope>
    <source>
        <strain evidence="9 10">17mud1-8</strain>
    </source>
</reference>
<evidence type="ECO:0000256" key="2">
    <source>
        <dbReference type="ARBA" id="ARBA00022448"/>
    </source>
</evidence>
<feature type="transmembrane region" description="Helical" evidence="8">
    <location>
        <begin position="294"/>
        <end position="311"/>
    </location>
</feature>
<dbReference type="InterPro" id="IPR003474">
    <property type="entry name" value="Glcn_transporter"/>
</dbReference>
<feature type="transmembrane region" description="Helical" evidence="8">
    <location>
        <begin position="377"/>
        <end position="400"/>
    </location>
</feature>
<feature type="transmembrane region" description="Helical" evidence="8">
    <location>
        <begin position="337"/>
        <end position="365"/>
    </location>
</feature>
<dbReference type="PIRSF" id="PIRSF002746">
    <property type="entry name" value="Gluconate_transporter"/>
    <property type="match status" value="1"/>
</dbReference>
<dbReference type="GO" id="GO:0005886">
    <property type="term" value="C:plasma membrane"/>
    <property type="evidence" value="ECO:0007669"/>
    <property type="project" value="UniProtKB-SubCell"/>
</dbReference>
<evidence type="ECO:0000256" key="7">
    <source>
        <dbReference type="ARBA" id="ARBA00049663"/>
    </source>
</evidence>
<dbReference type="NCBIfam" id="TIGR00791">
    <property type="entry name" value="gntP"/>
    <property type="match status" value="1"/>
</dbReference>
<evidence type="ECO:0000256" key="6">
    <source>
        <dbReference type="ARBA" id="ARBA00023136"/>
    </source>
</evidence>
<evidence type="ECO:0000256" key="4">
    <source>
        <dbReference type="ARBA" id="ARBA00022692"/>
    </source>
</evidence>
<evidence type="ECO:0000256" key="3">
    <source>
        <dbReference type="ARBA" id="ARBA00022475"/>
    </source>
</evidence>
<evidence type="ECO:0000256" key="8">
    <source>
        <dbReference type="SAM" id="Phobius"/>
    </source>
</evidence>
<keyword evidence="6 8" id="KW-0472">Membrane</keyword>
<keyword evidence="5 8" id="KW-1133">Transmembrane helix</keyword>
<feature type="transmembrane region" description="Helical" evidence="8">
    <location>
        <begin position="5"/>
        <end position="22"/>
    </location>
</feature>
<keyword evidence="4 8" id="KW-0812">Transmembrane</keyword>
<dbReference type="EMBL" id="SZQL01000010">
    <property type="protein sequence ID" value="TKK67804.1"/>
    <property type="molecule type" value="Genomic_DNA"/>
</dbReference>
<sequence>MSYLILIGGIALLIILIAWARFNAFLAFLIVCIFIGLLSGLSAEAIIISVQKGIGDILGSLVVILGLGAMLGKLVADSGAALRISSALINAFGRKYIMWALVITCFIVGIPLFYNVGFVLVVPLIITVAARYNLPAVYIGLPALSALSVTHGYLPPHPSPVALVQQFNADIGTTMLYGFLIAIPAILVAGPGFAVTLKKYTNKPLQAFASKEMDEEKLPSLTVSMAAAFMPVVLIALSSLSSYFLPPQHAVTIFFKAIGDPAMAMLISVLFAVFTLGLHTGARMSAIMSSLGEAVKDIAMILFIIGGAGALKQLLTDSGISNQIIQGLTTLHVHPLLLAWSISALIRVCLGSATVAGLTTAGIVAPLIATTGVNPNLMVLATGAGSLMFSHVNDAGFWLFKEYFNLSIKDTIKTWSIMETLVSIVGLIGVFVINYFL</sequence>
<feature type="transmembrane region" description="Helical" evidence="8">
    <location>
        <begin position="136"/>
        <end position="154"/>
    </location>
</feature>
<feature type="transmembrane region" description="Helical" evidence="8">
    <location>
        <begin position="218"/>
        <end position="242"/>
    </location>
</feature>
<protein>
    <submittedName>
        <fullName evidence="9">Gluconate transporter</fullName>
    </submittedName>
</protein>
<comment type="subcellular location">
    <subcellularLocation>
        <location evidence="1">Cell membrane</location>
        <topology evidence="1">Multi-pass membrane protein</topology>
    </subcellularLocation>
</comment>
<keyword evidence="3" id="KW-1003">Cell membrane</keyword>
<comment type="caution">
    <text evidence="9">The sequence shown here is derived from an EMBL/GenBank/DDBJ whole genome shotgun (WGS) entry which is preliminary data.</text>
</comment>
<feature type="transmembrane region" description="Helical" evidence="8">
    <location>
        <begin position="174"/>
        <end position="197"/>
    </location>
</feature>
<evidence type="ECO:0000256" key="1">
    <source>
        <dbReference type="ARBA" id="ARBA00004651"/>
    </source>
</evidence>
<dbReference type="RefSeq" id="WP_137262369.1">
    <property type="nucleotide sequence ID" value="NZ_SZQL01000010.1"/>
</dbReference>
<evidence type="ECO:0000313" key="10">
    <source>
        <dbReference type="Proteomes" id="UP000305848"/>
    </source>
</evidence>
<dbReference type="PANTHER" id="PTHR30354:SF22">
    <property type="entry name" value="HIGH-AFFINITY GLUCONATE TRANSPORTER"/>
    <property type="match status" value="1"/>
</dbReference>
<feature type="transmembrane region" description="Helical" evidence="8">
    <location>
        <begin position="28"/>
        <end position="50"/>
    </location>
</feature>
<keyword evidence="10" id="KW-1185">Reference proteome</keyword>